<gene>
    <name evidence="10" type="ORF">MONBRDRAFT_16786</name>
</gene>
<feature type="transmembrane region" description="Helical" evidence="8">
    <location>
        <begin position="89"/>
        <end position="110"/>
    </location>
</feature>
<feature type="transmembrane region" description="Helical" evidence="8">
    <location>
        <begin position="36"/>
        <end position="57"/>
    </location>
</feature>
<name>A9UXF6_MONBE</name>
<dbReference type="Pfam" id="PF00083">
    <property type="entry name" value="Sugar_tr"/>
    <property type="match status" value="2"/>
</dbReference>
<dbReference type="InterPro" id="IPR005829">
    <property type="entry name" value="Sugar_transporter_CS"/>
</dbReference>
<dbReference type="GO" id="GO:0055085">
    <property type="term" value="P:transmembrane transport"/>
    <property type="evidence" value="ECO:0000318"/>
    <property type="project" value="GO_Central"/>
</dbReference>
<feature type="transmembrane region" description="Helical" evidence="8">
    <location>
        <begin position="271"/>
        <end position="292"/>
    </location>
</feature>
<dbReference type="GO" id="GO:0016324">
    <property type="term" value="C:apical plasma membrane"/>
    <property type="evidence" value="ECO:0000318"/>
    <property type="project" value="GO_Central"/>
</dbReference>
<proteinExistence type="inferred from homology"/>
<dbReference type="Proteomes" id="UP000001357">
    <property type="component" value="Unassembled WGS sequence"/>
</dbReference>
<dbReference type="STRING" id="81824.A9UXF6"/>
<dbReference type="NCBIfam" id="TIGR00879">
    <property type="entry name" value="SP"/>
    <property type="match status" value="1"/>
</dbReference>
<reference evidence="10 11" key="1">
    <citation type="journal article" date="2008" name="Nature">
        <title>The genome of the choanoflagellate Monosiga brevicollis and the origin of metazoans.</title>
        <authorList>
            <consortium name="JGI Sequencing"/>
            <person name="King N."/>
            <person name="Westbrook M.J."/>
            <person name="Young S.L."/>
            <person name="Kuo A."/>
            <person name="Abedin M."/>
            <person name="Chapman J."/>
            <person name="Fairclough S."/>
            <person name="Hellsten U."/>
            <person name="Isogai Y."/>
            <person name="Letunic I."/>
            <person name="Marr M."/>
            <person name="Pincus D."/>
            <person name="Putnam N."/>
            <person name="Rokas A."/>
            <person name="Wright K.J."/>
            <person name="Zuzow R."/>
            <person name="Dirks W."/>
            <person name="Good M."/>
            <person name="Goodstein D."/>
            <person name="Lemons D."/>
            <person name="Li W."/>
            <person name="Lyons J.B."/>
            <person name="Morris A."/>
            <person name="Nichols S."/>
            <person name="Richter D.J."/>
            <person name="Salamov A."/>
            <person name="Bork P."/>
            <person name="Lim W.A."/>
            <person name="Manning G."/>
            <person name="Miller W.T."/>
            <person name="McGinnis W."/>
            <person name="Shapiro H."/>
            <person name="Tjian R."/>
            <person name="Grigoriev I.V."/>
            <person name="Rokhsar D."/>
        </authorList>
    </citation>
    <scope>NUCLEOTIDE SEQUENCE [LARGE SCALE GENOMIC DNA]</scope>
    <source>
        <strain evidence="11">MX1 / ATCC 50154</strain>
    </source>
</reference>
<dbReference type="RefSeq" id="XP_001745420.1">
    <property type="nucleotide sequence ID" value="XM_001745368.1"/>
</dbReference>
<dbReference type="AlphaFoldDB" id="A9UXF6"/>
<feature type="non-terminal residue" evidence="10">
    <location>
        <position position="1"/>
    </location>
</feature>
<dbReference type="InterPro" id="IPR005828">
    <property type="entry name" value="MFS_sugar_transport-like"/>
</dbReference>
<feature type="transmembrane region" description="Helical" evidence="8">
    <location>
        <begin position="299"/>
        <end position="321"/>
    </location>
</feature>
<dbReference type="InterPro" id="IPR036259">
    <property type="entry name" value="MFS_trans_sf"/>
</dbReference>
<dbReference type="OMA" id="ETGWRWM"/>
<feature type="transmembrane region" description="Helical" evidence="8">
    <location>
        <begin position="404"/>
        <end position="427"/>
    </location>
</feature>
<dbReference type="PANTHER" id="PTHR48020">
    <property type="entry name" value="PROTON MYO-INOSITOL COTRANSPORTER"/>
    <property type="match status" value="1"/>
</dbReference>
<dbReference type="Gene3D" id="1.20.1250.20">
    <property type="entry name" value="MFS general substrate transporter like domains"/>
    <property type="match status" value="2"/>
</dbReference>
<dbReference type="PRINTS" id="PR00171">
    <property type="entry name" value="SUGRTRNSPORT"/>
</dbReference>
<feature type="transmembrane region" description="Helical" evidence="8">
    <location>
        <begin position="153"/>
        <end position="172"/>
    </location>
</feature>
<feature type="transmembrane region" description="Helical" evidence="8">
    <location>
        <begin position="63"/>
        <end position="82"/>
    </location>
</feature>
<dbReference type="PANTHER" id="PTHR48020:SF12">
    <property type="entry name" value="PROTON MYO-INOSITOL COTRANSPORTER"/>
    <property type="match status" value="1"/>
</dbReference>
<evidence type="ECO:0000256" key="1">
    <source>
        <dbReference type="ARBA" id="ARBA00004141"/>
    </source>
</evidence>
<feature type="transmembrane region" description="Helical" evidence="8">
    <location>
        <begin position="6"/>
        <end position="24"/>
    </location>
</feature>
<keyword evidence="6 8" id="KW-0472">Membrane</keyword>
<evidence type="ECO:0000313" key="11">
    <source>
        <dbReference type="Proteomes" id="UP000001357"/>
    </source>
</evidence>
<dbReference type="EMBL" id="CH991549">
    <property type="protein sequence ID" value="EDQ89998.1"/>
    <property type="molecule type" value="Genomic_DNA"/>
</dbReference>
<evidence type="ECO:0000256" key="2">
    <source>
        <dbReference type="ARBA" id="ARBA00010992"/>
    </source>
</evidence>
<feature type="domain" description="Major facilitator superfamily (MFS) profile" evidence="9">
    <location>
        <begin position="1"/>
        <end position="494"/>
    </location>
</feature>
<feature type="transmembrane region" description="Helical" evidence="8">
    <location>
        <begin position="472"/>
        <end position="488"/>
    </location>
</feature>
<evidence type="ECO:0000256" key="7">
    <source>
        <dbReference type="RuleBase" id="RU003346"/>
    </source>
</evidence>
<dbReference type="InterPro" id="IPR020846">
    <property type="entry name" value="MFS_dom"/>
</dbReference>
<comment type="subcellular location">
    <subcellularLocation>
        <location evidence="1">Membrane</location>
        <topology evidence="1">Multi-pass membrane protein</topology>
    </subcellularLocation>
</comment>
<dbReference type="InterPro" id="IPR003663">
    <property type="entry name" value="Sugar/inositol_transpt"/>
</dbReference>
<dbReference type="PROSITE" id="PS00217">
    <property type="entry name" value="SUGAR_TRANSPORT_2"/>
    <property type="match status" value="1"/>
</dbReference>
<evidence type="ECO:0000256" key="4">
    <source>
        <dbReference type="ARBA" id="ARBA00022692"/>
    </source>
</evidence>
<dbReference type="SUPFAM" id="SSF103473">
    <property type="entry name" value="MFS general substrate transporter"/>
    <property type="match status" value="1"/>
</dbReference>
<dbReference type="GO" id="GO:0005366">
    <property type="term" value="F:myo-inositol:proton symporter activity"/>
    <property type="evidence" value="ECO:0000318"/>
    <property type="project" value="GO_Central"/>
</dbReference>
<evidence type="ECO:0000256" key="5">
    <source>
        <dbReference type="ARBA" id="ARBA00022989"/>
    </source>
</evidence>
<keyword evidence="11" id="KW-1185">Reference proteome</keyword>
<dbReference type="InterPro" id="IPR050814">
    <property type="entry name" value="Myo-inositol_Transporter"/>
</dbReference>
<dbReference type="GeneID" id="5890425"/>
<evidence type="ECO:0000256" key="3">
    <source>
        <dbReference type="ARBA" id="ARBA00022448"/>
    </source>
</evidence>
<keyword evidence="4 8" id="KW-0812">Transmembrane</keyword>
<organism evidence="10 11">
    <name type="scientific">Monosiga brevicollis</name>
    <name type="common">Choanoflagellate</name>
    <dbReference type="NCBI Taxonomy" id="81824"/>
    <lineage>
        <taxon>Eukaryota</taxon>
        <taxon>Choanoflagellata</taxon>
        <taxon>Craspedida</taxon>
        <taxon>Salpingoecidae</taxon>
        <taxon>Monosiga</taxon>
    </lineage>
</organism>
<dbReference type="GO" id="GO:0015798">
    <property type="term" value="P:myo-inositol transport"/>
    <property type="evidence" value="ECO:0000318"/>
    <property type="project" value="GO_Central"/>
</dbReference>
<accession>A9UXF6</accession>
<keyword evidence="5 8" id="KW-1133">Transmembrane helix</keyword>
<feature type="transmembrane region" description="Helical" evidence="8">
    <location>
        <begin position="439"/>
        <end position="460"/>
    </location>
</feature>
<evidence type="ECO:0000256" key="8">
    <source>
        <dbReference type="SAM" id="Phobius"/>
    </source>
</evidence>
<dbReference type="PROSITE" id="PS00216">
    <property type="entry name" value="SUGAR_TRANSPORT_1"/>
    <property type="match status" value="1"/>
</dbReference>
<protein>
    <recommendedName>
        <fullName evidence="9">Major facilitator superfamily (MFS) profile domain-containing protein</fullName>
    </recommendedName>
</protein>
<dbReference type="eggNOG" id="KOG0254">
    <property type="taxonomic scope" value="Eukaryota"/>
</dbReference>
<dbReference type="FunCoup" id="A9UXF6">
    <property type="interactions" value="171"/>
</dbReference>
<feature type="transmembrane region" description="Helical" evidence="8">
    <location>
        <begin position="231"/>
        <end position="251"/>
    </location>
</feature>
<comment type="similarity">
    <text evidence="2 7">Belongs to the major facilitator superfamily. Sugar transporter (TC 2.A.1.1) family.</text>
</comment>
<keyword evidence="3 7" id="KW-0813">Transport</keyword>
<evidence type="ECO:0000256" key="6">
    <source>
        <dbReference type="ARBA" id="ARBA00023136"/>
    </source>
</evidence>
<evidence type="ECO:0000313" key="10">
    <source>
        <dbReference type="EMBL" id="EDQ89998.1"/>
    </source>
</evidence>
<dbReference type="PROSITE" id="PS50850">
    <property type="entry name" value="MFS"/>
    <property type="match status" value="1"/>
</dbReference>
<evidence type="ECO:0000259" key="9">
    <source>
        <dbReference type="PROSITE" id="PS50850"/>
    </source>
</evidence>
<dbReference type="InParanoid" id="A9UXF6"/>
<dbReference type="KEGG" id="mbr:MONBRDRAFT_16786"/>
<sequence length="529" mass="56565">LAALGGFLFGFDTSVISGALLLIKRDFELNTFQQELVVSLTVGGAFVGSLGGGYISTRFGRKPGIMVGSVVFIAGAAQLTFAPSWIHLAIGRAVVGLGVGIASATVPSYISEAAPGHLRGTLTVMNTVCISSGQMIANVVDAALSHTPHGWRYMFAVSAIPAIIQLVGFLFLPESPRFLVSKHRVDEARLVLQRLRDTDNVEEELHAITSATTQASGGLKDLLSRPHYRRMLFMACMLQIINQVTGINSIMYYSSSILKMAGIRSDTMTMWISAGIDAVFVLFTVVGLVLVDRAGRRPLLIWSCVALCVSSVIIGVAFFLADNRAAPATWNGAECDFGSCYTCLQHDACGFCGSVSGGSCMSLTAQSVAGDACNGSSFYSKGTLPDNSLVSAVSEYCPNRYANLAIFGLCAYLASFAFGLTSMPWIINSEIFPTHLRAAGNAYSAATNWIFNMGVSLSFLSLTEAMTEYGTFWLYAGVCVLATIYSVSQVPETKGKSLEEIEALFLRDDEEAPLLRHDKPSSINAHDAP</sequence>